<dbReference type="Proteomes" id="UP000220102">
    <property type="component" value="Unassembled WGS sequence"/>
</dbReference>
<comment type="caution">
    <text evidence="1">The sequence shown here is derived from an EMBL/GenBank/DDBJ whole genome shotgun (WGS) entry which is preliminary data.</text>
</comment>
<evidence type="ECO:0000313" key="1">
    <source>
        <dbReference type="EMBL" id="PEN13041.1"/>
    </source>
</evidence>
<gene>
    <name evidence="1" type="ORF">CRI94_10320</name>
</gene>
<reference evidence="1 2" key="1">
    <citation type="submission" date="2017-10" db="EMBL/GenBank/DDBJ databases">
        <title>Draft genome of Longibacter Salinarum.</title>
        <authorList>
            <person name="Goh K.M."/>
            <person name="Shamsir M.S."/>
            <person name="Lim S.W."/>
        </authorList>
    </citation>
    <scope>NUCLEOTIDE SEQUENCE [LARGE SCALE GENOMIC DNA]</scope>
    <source>
        <strain evidence="1 2">KCTC 52045</strain>
    </source>
</reference>
<dbReference type="OrthoDB" id="1493972at2"/>
<accession>A0A2A8CWP8</accession>
<proteinExistence type="predicted"/>
<sequence length="125" mass="14514">MVSQERVYPDSTVDTREEWGANYKILNSTHFAWGRETKNGEEVLAGGGRYEYHPERNIYVEHIEYHSSPGFQDVTLRFEAKVKGDRWIHVGDLGSYKLREVWERVDPQEAEQETVANSPVGNDDR</sequence>
<name>A0A2A8CWP8_9BACT</name>
<dbReference type="AlphaFoldDB" id="A0A2A8CWP8"/>
<organism evidence="1 2">
    <name type="scientific">Longibacter salinarum</name>
    <dbReference type="NCBI Taxonomy" id="1850348"/>
    <lineage>
        <taxon>Bacteria</taxon>
        <taxon>Pseudomonadati</taxon>
        <taxon>Rhodothermota</taxon>
        <taxon>Rhodothermia</taxon>
        <taxon>Rhodothermales</taxon>
        <taxon>Salisaetaceae</taxon>
        <taxon>Longibacter</taxon>
    </lineage>
</organism>
<dbReference type="Gene3D" id="2.40.128.490">
    <property type="entry name" value="Uncharacterised protein PF14869, DUF4488"/>
    <property type="match status" value="1"/>
</dbReference>
<evidence type="ECO:0000313" key="2">
    <source>
        <dbReference type="Proteomes" id="UP000220102"/>
    </source>
</evidence>
<keyword evidence="2" id="KW-1185">Reference proteome</keyword>
<dbReference type="EMBL" id="PDEQ01000005">
    <property type="protein sequence ID" value="PEN13041.1"/>
    <property type="molecule type" value="Genomic_DNA"/>
</dbReference>
<protein>
    <submittedName>
        <fullName evidence="1">Uncharacterized protein</fullName>
    </submittedName>
</protein>